<evidence type="ECO:0000313" key="8">
    <source>
        <dbReference type="Proteomes" id="UP000199400"/>
    </source>
</evidence>
<dbReference type="NCBIfam" id="TIGR02232">
    <property type="entry name" value="myxo_disulf_rpt"/>
    <property type="match status" value="1"/>
</dbReference>
<name>A0A1I2HTD5_9BACT</name>
<keyword evidence="8" id="KW-1185">Reference proteome</keyword>
<dbReference type="PROSITE" id="PS50234">
    <property type="entry name" value="VWFA"/>
    <property type="match status" value="1"/>
</dbReference>
<evidence type="ECO:0000256" key="2">
    <source>
        <dbReference type="ARBA" id="ARBA00022737"/>
    </source>
</evidence>
<feature type="compositionally biased region" description="Low complexity" evidence="4">
    <location>
        <begin position="619"/>
        <end position="663"/>
    </location>
</feature>
<feature type="domain" description="VWFA" evidence="6">
    <location>
        <begin position="49"/>
        <end position="284"/>
    </location>
</feature>
<gene>
    <name evidence="7" type="ORF">SAMN02745121_08193</name>
</gene>
<evidence type="ECO:0000256" key="5">
    <source>
        <dbReference type="SAM" id="SignalP"/>
    </source>
</evidence>
<dbReference type="AlphaFoldDB" id="A0A1I2HTD5"/>
<feature type="chain" id="PRO_5011675814" evidence="5">
    <location>
        <begin position="36"/>
        <end position="755"/>
    </location>
</feature>
<keyword evidence="1 5" id="KW-0732">Signal</keyword>
<evidence type="ECO:0000256" key="1">
    <source>
        <dbReference type="ARBA" id="ARBA00022729"/>
    </source>
</evidence>
<evidence type="ECO:0000259" key="6">
    <source>
        <dbReference type="PROSITE" id="PS50234"/>
    </source>
</evidence>
<evidence type="ECO:0000256" key="4">
    <source>
        <dbReference type="SAM" id="MobiDB-lite"/>
    </source>
</evidence>
<dbReference type="InterPro" id="IPR036465">
    <property type="entry name" value="vWFA_dom_sf"/>
</dbReference>
<organism evidence="7 8">
    <name type="scientific">Nannocystis exedens</name>
    <dbReference type="NCBI Taxonomy" id="54"/>
    <lineage>
        <taxon>Bacteria</taxon>
        <taxon>Pseudomonadati</taxon>
        <taxon>Myxococcota</taxon>
        <taxon>Polyangia</taxon>
        <taxon>Nannocystales</taxon>
        <taxon>Nannocystaceae</taxon>
        <taxon>Nannocystis</taxon>
    </lineage>
</organism>
<feature type="compositionally biased region" description="Polar residues" evidence="4">
    <location>
        <begin position="664"/>
        <end position="696"/>
    </location>
</feature>
<proteinExistence type="predicted"/>
<dbReference type="InterPro" id="IPR002035">
    <property type="entry name" value="VWF_A"/>
</dbReference>
<evidence type="ECO:0000256" key="3">
    <source>
        <dbReference type="ARBA" id="ARBA00023157"/>
    </source>
</evidence>
<dbReference type="STRING" id="54.SAMN02745121_08193"/>
<dbReference type="Gene3D" id="3.40.50.410">
    <property type="entry name" value="von Willebrand factor, type A domain"/>
    <property type="match status" value="2"/>
</dbReference>
<sequence length="755" mass="77719">MRPARTLSAPRTSDLCFAVLAAGLTLFGASAPAAAACVDEATCAVKKPLLLFVLDYSTSMNESFVDNQTRWEAAVVGVLDALEADEGLLADQLQIALLRFGHDPDPDVPGTPIAGDASGLVDGQRLDVGFYDPLAPDMAYLQCNGDALKTALIAADWPLGGQPDGIESWTGGALARAKAYLQQTAADHPLDLDPRDAAIVLITDGPWTDPSGTTQLAPPTADPALVAADLFNDMSVRTYVVALGEAAGEPWADAIGMAGGTGPARSGLYAKGLQNALAGVVHDFSADVRLPSCSPTMARAMFLLDASSSMLNINGGTLPGPMGMTAWDQVRDVLAGPPVPLLQRPVLASTREHFSLFGLAVFGHHEPAPGEQKLLVDYGLCHQPHFAWALDPDTSCEPPGCVDPWGGPPLTWTFKTGDQADPPFTEPVVSHMPRCDLHPNNPQACTGSGTHLHLGLQLVHDNLAAYKTACLADGAAMPCTDATPFVNVLVVDGAYNSSDAEVQAPLAAMHAAGVTTRVIGFGDLVSPPQVQNQLAAMASWGSGGVHPPIHAKNQMQLELALAAIADPLPADPCCDTRVCAPQSRCGDGIVDADEECDDGNGFTGDGCKPNCYLEPPDETTTGGETTGDDTSSTSDATTDATSTGTTTSTSTTDAITGTTSSTSLDPTGTTSTSLDPTGTATSSATLVPTTGDSPTTHGPIETSDASAGSSTGTTDPASTGGSVDADGCACNSDPDRSLTPALLALASLARRRRRR</sequence>
<dbReference type="Proteomes" id="UP000199400">
    <property type="component" value="Unassembled WGS sequence"/>
</dbReference>
<feature type="compositionally biased region" description="Low complexity" evidence="4">
    <location>
        <begin position="702"/>
        <end position="722"/>
    </location>
</feature>
<dbReference type="EMBL" id="FOMX01000048">
    <property type="protein sequence ID" value="SFF33159.1"/>
    <property type="molecule type" value="Genomic_DNA"/>
</dbReference>
<feature type="signal peptide" evidence="5">
    <location>
        <begin position="1"/>
        <end position="35"/>
    </location>
</feature>
<reference evidence="8" key="1">
    <citation type="submission" date="2016-10" db="EMBL/GenBank/DDBJ databases">
        <authorList>
            <person name="Varghese N."/>
            <person name="Submissions S."/>
        </authorList>
    </citation>
    <scope>NUCLEOTIDE SEQUENCE [LARGE SCALE GENOMIC DNA]</scope>
    <source>
        <strain evidence="8">ATCC 25963</strain>
    </source>
</reference>
<feature type="region of interest" description="Disordered" evidence="4">
    <location>
        <begin position="600"/>
        <end position="737"/>
    </location>
</feature>
<keyword evidence="3" id="KW-1015">Disulfide bond</keyword>
<accession>A0A1I2HTD5</accession>
<dbReference type="InterPro" id="IPR011936">
    <property type="entry name" value="Myxo_disulph_rpt"/>
</dbReference>
<evidence type="ECO:0000313" key="7">
    <source>
        <dbReference type="EMBL" id="SFF33159.1"/>
    </source>
</evidence>
<protein>
    <submittedName>
        <fullName evidence="7">MYXO-CTERM domain-containing protein</fullName>
    </submittedName>
</protein>
<keyword evidence="2" id="KW-0677">Repeat</keyword>
<dbReference type="SUPFAM" id="SSF53300">
    <property type="entry name" value="vWA-like"/>
    <property type="match status" value="2"/>
</dbReference>